<reference evidence="1 2" key="1">
    <citation type="submission" date="2024-01" db="EMBL/GenBank/DDBJ databases">
        <authorList>
            <person name="Alioto T."/>
            <person name="Alioto T."/>
            <person name="Gomez Garrido J."/>
        </authorList>
    </citation>
    <scope>NUCLEOTIDE SEQUENCE [LARGE SCALE GENOMIC DNA]</scope>
</reference>
<dbReference type="Proteomes" id="UP001314229">
    <property type="component" value="Unassembled WGS sequence"/>
</dbReference>
<name>A0AAV1Q8P6_SCOSC</name>
<evidence type="ECO:0000313" key="2">
    <source>
        <dbReference type="Proteomes" id="UP001314229"/>
    </source>
</evidence>
<accession>A0AAV1Q8P6</accession>
<gene>
    <name evidence="1" type="ORF">FSCOSCO3_A000461</name>
</gene>
<comment type="caution">
    <text evidence="1">The sequence shown here is derived from an EMBL/GenBank/DDBJ whole genome shotgun (WGS) entry which is preliminary data.</text>
</comment>
<keyword evidence="2" id="KW-1185">Reference proteome</keyword>
<sequence>MPATPASPPSDRSVSLSHGHRVQDASNHCCLLTPITALRSNGNIGHRDAHNHCCLLTPITVPRLDQNIGTRMPTTPAVSSLHPHHFYSARMLSHIQRNLHVIISCHFDDFIINAPFTCST</sequence>
<dbReference type="EMBL" id="CAWUFR010000611">
    <property type="protein sequence ID" value="CAK6979769.1"/>
    <property type="molecule type" value="Genomic_DNA"/>
</dbReference>
<protein>
    <submittedName>
        <fullName evidence="1">Uncharacterized protein</fullName>
    </submittedName>
</protein>
<proteinExistence type="predicted"/>
<organism evidence="1 2">
    <name type="scientific">Scomber scombrus</name>
    <name type="common">Atlantic mackerel</name>
    <name type="synonym">Scomber vernalis</name>
    <dbReference type="NCBI Taxonomy" id="13677"/>
    <lineage>
        <taxon>Eukaryota</taxon>
        <taxon>Metazoa</taxon>
        <taxon>Chordata</taxon>
        <taxon>Craniata</taxon>
        <taxon>Vertebrata</taxon>
        <taxon>Euteleostomi</taxon>
        <taxon>Actinopterygii</taxon>
        <taxon>Neopterygii</taxon>
        <taxon>Teleostei</taxon>
        <taxon>Neoteleostei</taxon>
        <taxon>Acanthomorphata</taxon>
        <taxon>Pelagiaria</taxon>
        <taxon>Scombriformes</taxon>
        <taxon>Scombridae</taxon>
        <taxon>Scomber</taxon>
    </lineage>
</organism>
<dbReference type="AlphaFoldDB" id="A0AAV1Q8P6"/>
<evidence type="ECO:0000313" key="1">
    <source>
        <dbReference type="EMBL" id="CAK6979769.1"/>
    </source>
</evidence>